<dbReference type="EMBL" id="CAJVPY010027763">
    <property type="protein sequence ID" value="CAG8791646.1"/>
    <property type="molecule type" value="Genomic_DNA"/>
</dbReference>
<reference evidence="1" key="1">
    <citation type="submission" date="2021-06" db="EMBL/GenBank/DDBJ databases">
        <authorList>
            <person name="Kallberg Y."/>
            <person name="Tangrot J."/>
            <person name="Rosling A."/>
        </authorList>
    </citation>
    <scope>NUCLEOTIDE SEQUENCE</scope>
    <source>
        <strain evidence="1">MA453B</strain>
    </source>
</reference>
<dbReference type="Proteomes" id="UP000789405">
    <property type="component" value="Unassembled WGS sequence"/>
</dbReference>
<feature type="non-terminal residue" evidence="1">
    <location>
        <position position="1"/>
    </location>
</feature>
<gene>
    <name evidence="1" type="ORF">DERYTH_LOCUS21553</name>
</gene>
<feature type="non-terminal residue" evidence="1">
    <location>
        <position position="133"/>
    </location>
</feature>
<dbReference type="AlphaFoldDB" id="A0A9N9JQX0"/>
<keyword evidence="2" id="KW-1185">Reference proteome</keyword>
<evidence type="ECO:0000313" key="2">
    <source>
        <dbReference type="Proteomes" id="UP000789405"/>
    </source>
</evidence>
<comment type="caution">
    <text evidence="1">The sequence shown here is derived from an EMBL/GenBank/DDBJ whole genome shotgun (WGS) entry which is preliminary data.</text>
</comment>
<protein>
    <submittedName>
        <fullName evidence="1">5757_t:CDS:1</fullName>
    </submittedName>
</protein>
<dbReference type="OrthoDB" id="10499439at2759"/>
<evidence type="ECO:0000313" key="1">
    <source>
        <dbReference type="EMBL" id="CAG8791646.1"/>
    </source>
</evidence>
<proteinExistence type="predicted"/>
<sequence length="133" mass="15458">KWYCISKAKSTKSDPVKPISSTKHIILDTNKHITNIPEGSNLLDINIDTSKTNKQIDEYNTFDADTPEIEGLLYENLEESDLEDDNYNFYRQLDELDNENDKYKIKEFLLKLCIKDKDNTILPAKWLNILADS</sequence>
<name>A0A9N9JQX0_9GLOM</name>
<organism evidence="1 2">
    <name type="scientific">Dentiscutata erythropus</name>
    <dbReference type="NCBI Taxonomy" id="1348616"/>
    <lineage>
        <taxon>Eukaryota</taxon>
        <taxon>Fungi</taxon>
        <taxon>Fungi incertae sedis</taxon>
        <taxon>Mucoromycota</taxon>
        <taxon>Glomeromycotina</taxon>
        <taxon>Glomeromycetes</taxon>
        <taxon>Diversisporales</taxon>
        <taxon>Gigasporaceae</taxon>
        <taxon>Dentiscutata</taxon>
    </lineage>
</organism>
<accession>A0A9N9JQX0</accession>